<protein>
    <submittedName>
        <fullName evidence="2">Alpha/Beta hydrolase protein</fullName>
    </submittedName>
</protein>
<reference evidence="2" key="1">
    <citation type="submission" date="2023-03" db="EMBL/GenBank/DDBJ databases">
        <title>Massive genome expansion in bonnet fungi (Mycena s.s.) driven by repeated elements and novel gene families across ecological guilds.</title>
        <authorList>
            <consortium name="Lawrence Berkeley National Laboratory"/>
            <person name="Harder C.B."/>
            <person name="Miyauchi S."/>
            <person name="Viragh M."/>
            <person name="Kuo A."/>
            <person name="Thoen E."/>
            <person name="Andreopoulos B."/>
            <person name="Lu D."/>
            <person name="Skrede I."/>
            <person name="Drula E."/>
            <person name="Henrissat B."/>
            <person name="Morin E."/>
            <person name="Kohler A."/>
            <person name="Barry K."/>
            <person name="LaButti K."/>
            <person name="Morin E."/>
            <person name="Salamov A."/>
            <person name="Lipzen A."/>
            <person name="Mereny Z."/>
            <person name="Hegedus B."/>
            <person name="Baldrian P."/>
            <person name="Stursova M."/>
            <person name="Weitz H."/>
            <person name="Taylor A."/>
            <person name="Grigoriev I.V."/>
            <person name="Nagy L.G."/>
            <person name="Martin F."/>
            <person name="Kauserud H."/>
        </authorList>
    </citation>
    <scope>NUCLEOTIDE SEQUENCE</scope>
    <source>
        <strain evidence="2">CBHHK067</strain>
    </source>
</reference>
<proteinExistence type="predicted"/>
<dbReference type="SUPFAM" id="SSF82171">
    <property type="entry name" value="DPP6 N-terminal domain-like"/>
    <property type="match status" value="1"/>
</dbReference>
<organism evidence="2 3">
    <name type="scientific">Mycena rosella</name>
    <name type="common">Pink bonnet</name>
    <name type="synonym">Agaricus rosellus</name>
    <dbReference type="NCBI Taxonomy" id="1033263"/>
    <lineage>
        <taxon>Eukaryota</taxon>
        <taxon>Fungi</taxon>
        <taxon>Dikarya</taxon>
        <taxon>Basidiomycota</taxon>
        <taxon>Agaricomycotina</taxon>
        <taxon>Agaricomycetes</taxon>
        <taxon>Agaricomycetidae</taxon>
        <taxon>Agaricales</taxon>
        <taxon>Marasmiineae</taxon>
        <taxon>Mycenaceae</taxon>
        <taxon>Mycena</taxon>
    </lineage>
</organism>
<comment type="caution">
    <text evidence="2">The sequence shown here is derived from an EMBL/GenBank/DDBJ whole genome shotgun (WGS) entry which is preliminary data.</text>
</comment>
<dbReference type="InterPro" id="IPR011042">
    <property type="entry name" value="6-blade_b-propeller_TolB-like"/>
</dbReference>
<gene>
    <name evidence="2" type="ORF">B0H17DRAFT_1156217</name>
</gene>
<dbReference type="InterPro" id="IPR029058">
    <property type="entry name" value="AB_hydrolase_fold"/>
</dbReference>
<dbReference type="SUPFAM" id="SSF53474">
    <property type="entry name" value="alpha/beta-Hydrolases"/>
    <property type="match status" value="1"/>
</dbReference>
<dbReference type="Pfam" id="PF00326">
    <property type="entry name" value="Peptidase_S9"/>
    <property type="match status" value="1"/>
</dbReference>
<feature type="domain" description="Peptidase S9 prolyl oligopeptidase catalytic" evidence="1">
    <location>
        <begin position="445"/>
        <end position="664"/>
    </location>
</feature>
<name>A0AAD7GY01_MYCRO</name>
<evidence type="ECO:0000313" key="2">
    <source>
        <dbReference type="EMBL" id="KAJ7707638.1"/>
    </source>
</evidence>
<dbReference type="AlphaFoldDB" id="A0AAD7GY01"/>
<dbReference type="PANTHER" id="PTHR43056">
    <property type="entry name" value="PEPTIDASE S9 PROLYL OLIGOPEPTIDASE"/>
    <property type="match status" value="1"/>
</dbReference>
<keyword evidence="3" id="KW-1185">Reference proteome</keyword>
<evidence type="ECO:0000313" key="3">
    <source>
        <dbReference type="Proteomes" id="UP001221757"/>
    </source>
</evidence>
<dbReference type="Proteomes" id="UP001221757">
    <property type="component" value="Unassembled WGS sequence"/>
</dbReference>
<dbReference type="GO" id="GO:0008236">
    <property type="term" value="F:serine-type peptidase activity"/>
    <property type="evidence" value="ECO:0007669"/>
    <property type="project" value="InterPro"/>
</dbReference>
<dbReference type="GO" id="GO:0006508">
    <property type="term" value="P:proteolysis"/>
    <property type="evidence" value="ECO:0007669"/>
    <property type="project" value="InterPro"/>
</dbReference>
<accession>A0AAD7GY01</accession>
<dbReference type="EMBL" id="JARKIE010000005">
    <property type="protein sequence ID" value="KAJ7707638.1"/>
    <property type="molecule type" value="Genomic_DNA"/>
</dbReference>
<dbReference type="PANTHER" id="PTHR43056:SF5">
    <property type="entry name" value="PEPTIDASE S9 PROLYL OLIGOPEPTIDASE CATALYTIC DOMAIN-CONTAINING PROTEIN"/>
    <property type="match status" value="1"/>
</dbReference>
<dbReference type="Gene3D" id="2.120.10.30">
    <property type="entry name" value="TolB, C-terminal domain"/>
    <property type="match status" value="1"/>
</dbReference>
<dbReference type="InterPro" id="IPR001375">
    <property type="entry name" value="Peptidase_S9_cat"/>
</dbReference>
<sequence length="669" mass="73257">MSSRTAPYGNWASPITAQAVAEQSLFAGTEDLILDPVTSKVYYAQKRPKEDGRSAIVDASDRQDLFDGSWDARTQLHEYGGGAATVFGDVLYFSHIRDHRVYKTTKGAIPQPITPLNPVLRFADFTVHPKHPDLIVCSVEDHTDPHPARVLTYLVFIDAAKGTFSKLVTGADFYTCARFSPDGNFLVWQQWYHPELPWQSAEIVVAPVKVSDGHTLDVGQVVLVAGKTEEIAAQDPSWASNDTIFFTCDVSGYHNPWKFTFQGTDVAGGKASPILPEPVQEEFGAPQWFLSRHGSGALSATKVAFTAFREGRSVLYVCDLDLGQLVEVPTPYAHIQYMHGNRQGKVIMLGQPADAGEVLAELSLDTHGNAQLKSLSPPPVEDAKLPSACISSAKYLALILDDGRICHVNYYAPKNPNYDGGLPGETPPVLVQIHGGPFYMENSNLEWSKQFFTSRGWAHIDVNYGGSTGFGRAFRESLHGKWGVLDIADAHESVVRLGAMGLVDAKRAVVHGGSAGGYSVLQIATNMLPGEGKKDTEGAFAAGASHYGVSDMRTLDEVLHKFELSLCPRLMGGSWEECRNVWEARSPVNHAKKIRMPLLLLQGEADTVVPKDQATRMVASIKAARRDGKVELVLFEGEGHGWRKASTMQTVLEKEMTFFNEVLGLTNHY</sequence>
<dbReference type="Gene3D" id="3.40.50.1820">
    <property type="entry name" value="alpha/beta hydrolase"/>
    <property type="match status" value="1"/>
</dbReference>
<evidence type="ECO:0000259" key="1">
    <source>
        <dbReference type="Pfam" id="PF00326"/>
    </source>
</evidence>
<dbReference type="InterPro" id="IPR050585">
    <property type="entry name" value="Xaa-Pro_dipeptidyl-ppase/CocE"/>
</dbReference>
<keyword evidence="2" id="KW-0378">Hydrolase</keyword>